<dbReference type="AlphaFoldDB" id="A0A4Y2EFR5"/>
<evidence type="ECO:0000313" key="2">
    <source>
        <dbReference type="Proteomes" id="UP000499080"/>
    </source>
</evidence>
<dbReference type="EMBL" id="BGPR01000567">
    <property type="protein sequence ID" value="GBM26684.1"/>
    <property type="molecule type" value="Genomic_DNA"/>
</dbReference>
<proteinExistence type="predicted"/>
<organism evidence="1 2">
    <name type="scientific">Araneus ventricosus</name>
    <name type="common">Orbweaver spider</name>
    <name type="synonym">Epeira ventricosa</name>
    <dbReference type="NCBI Taxonomy" id="182803"/>
    <lineage>
        <taxon>Eukaryota</taxon>
        <taxon>Metazoa</taxon>
        <taxon>Ecdysozoa</taxon>
        <taxon>Arthropoda</taxon>
        <taxon>Chelicerata</taxon>
        <taxon>Arachnida</taxon>
        <taxon>Araneae</taxon>
        <taxon>Araneomorphae</taxon>
        <taxon>Entelegynae</taxon>
        <taxon>Araneoidea</taxon>
        <taxon>Araneidae</taxon>
        <taxon>Araneus</taxon>
    </lineage>
</organism>
<sequence length="105" mass="11560">MRHSISIVCNAFSMITISSFTAASKGGVNTNSGKYSSEMKAQDVIPEDSDCHKQNKPAAIERESMAENMLQSAWRENGLSPVTKWTLSCDQGRNESNQDYNLPSV</sequence>
<protein>
    <submittedName>
        <fullName evidence="1">Uncharacterized protein</fullName>
    </submittedName>
</protein>
<reference evidence="1 2" key="1">
    <citation type="journal article" date="2019" name="Sci. Rep.">
        <title>Orb-weaving spider Araneus ventricosus genome elucidates the spidroin gene catalogue.</title>
        <authorList>
            <person name="Kono N."/>
            <person name="Nakamura H."/>
            <person name="Ohtoshi R."/>
            <person name="Moran D.A.P."/>
            <person name="Shinohara A."/>
            <person name="Yoshida Y."/>
            <person name="Fujiwara M."/>
            <person name="Mori M."/>
            <person name="Tomita M."/>
            <person name="Arakawa K."/>
        </authorList>
    </citation>
    <scope>NUCLEOTIDE SEQUENCE [LARGE SCALE GENOMIC DNA]</scope>
</reference>
<dbReference type="Proteomes" id="UP000499080">
    <property type="component" value="Unassembled WGS sequence"/>
</dbReference>
<comment type="caution">
    <text evidence="1">The sequence shown here is derived from an EMBL/GenBank/DDBJ whole genome shotgun (WGS) entry which is preliminary data.</text>
</comment>
<name>A0A4Y2EFR5_ARAVE</name>
<gene>
    <name evidence="1" type="ORF">AVEN_124979_1</name>
</gene>
<evidence type="ECO:0000313" key="1">
    <source>
        <dbReference type="EMBL" id="GBM26684.1"/>
    </source>
</evidence>
<accession>A0A4Y2EFR5</accession>
<keyword evidence="2" id="KW-1185">Reference proteome</keyword>